<accession>A0ABQ7S511</accession>
<keyword evidence="1" id="KW-0472">Membrane</keyword>
<dbReference type="Proteomes" id="UP000825002">
    <property type="component" value="Unassembled WGS sequence"/>
</dbReference>
<proteinExistence type="predicted"/>
<protein>
    <recommendedName>
        <fullName evidence="4">Gustatory receptor</fullName>
    </recommendedName>
</protein>
<evidence type="ECO:0008006" key="4">
    <source>
        <dbReference type="Google" id="ProtNLM"/>
    </source>
</evidence>
<keyword evidence="3" id="KW-1185">Reference proteome</keyword>
<keyword evidence="1" id="KW-0812">Transmembrane</keyword>
<evidence type="ECO:0000313" key="2">
    <source>
        <dbReference type="EMBL" id="KAG9508438.1"/>
    </source>
</evidence>
<name>A0ABQ7S511_9ACAR</name>
<organism evidence="2 3">
    <name type="scientific">Fragariocoptes setiger</name>
    <dbReference type="NCBI Taxonomy" id="1670756"/>
    <lineage>
        <taxon>Eukaryota</taxon>
        <taxon>Metazoa</taxon>
        <taxon>Ecdysozoa</taxon>
        <taxon>Arthropoda</taxon>
        <taxon>Chelicerata</taxon>
        <taxon>Arachnida</taxon>
        <taxon>Acari</taxon>
        <taxon>Acariformes</taxon>
        <taxon>Trombidiformes</taxon>
        <taxon>Prostigmata</taxon>
        <taxon>Eupodina</taxon>
        <taxon>Eriophyoidea</taxon>
        <taxon>Phytoptidae</taxon>
        <taxon>Fragariocoptes</taxon>
    </lineage>
</organism>
<comment type="caution">
    <text evidence="2">The sequence shown here is derived from an EMBL/GenBank/DDBJ whole genome shotgun (WGS) entry which is preliminary data.</text>
</comment>
<feature type="transmembrane region" description="Helical" evidence="1">
    <location>
        <begin position="145"/>
        <end position="169"/>
    </location>
</feature>
<feature type="transmembrane region" description="Helical" evidence="1">
    <location>
        <begin position="116"/>
        <end position="139"/>
    </location>
</feature>
<reference evidence="2 3" key="1">
    <citation type="submission" date="2020-10" db="EMBL/GenBank/DDBJ databases">
        <authorList>
            <person name="Klimov P.B."/>
            <person name="Dyachkov S.M."/>
            <person name="Chetverikov P.E."/>
        </authorList>
    </citation>
    <scope>NUCLEOTIDE SEQUENCE [LARGE SCALE GENOMIC DNA]</scope>
    <source>
        <strain evidence="2">BMOC 18-1129-001#AD2665</strain>
        <tissue evidence="2">Entire mites</tissue>
    </source>
</reference>
<evidence type="ECO:0000256" key="1">
    <source>
        <dbReference type="SAM" id="Phobius"/>
    </source>
</evidence>
<evidence type="ECO:0000313" key="3">
    <source>
        <dbReference type="Proteomes" id="UP000825002"/>
    </source>
</evidence>
<gene>
    <name evidence="2" type="ORF">GZH46_03067</name>
</gene>
<dbReference type="EMBL" id="JAIFTH010001937">
    <property type="protein sequence ID" value="KAG9508438.1"/>
    <property type="molecule type" value="Genomic_DNA"/>
</dbReference>
<sequence length="253" mass="29407">MKLKMYIVALLLRHSRHELRHSVYSLARELNINDVDGINEIRQRRIQALGSDCRIESLPDFVRIFKFNTRKRYQQLIVQSAAANYPHSVDKLLDDIYFDFYLFVHDFDSASGLASLLLYIVAVTFIALMASLIYLSQYLTDFDTVVAIAMSIEFLVVNFVLIASSYLSLKIKSLCPIIFSMLSCEHNRRRHKIWIELVERWFLSGNKLAFSVFGYHISYKSFLQANVYITSVVLLSYSELLRHKNRIGNSETL</sequence>
<keyword evidence="1" id="KW-1133">Transmembrane helix</keyword>